<keyword evidence="20" id="KW-1185">Reference proteome</keyword>
<dbReference type="EMBL" id="CP026604">
    <property type="protein sequence ID" value="AWB67296.1"/>
    <property type="molecule type" value="Genomic_DNA"/>
</dbReference>
<comment type="similarity">
    <text evidence="3 14">Belongs to the peptidase M16 family.</text>
</comment>
<evidence type="ECO:0000256" key="9">
    <source>
        <dbReference type="ARBA" id="ARBA00022833"/>
    </source>
</evidence>
<sequence length="944" mass="108032">MLSLQLINQKGTTTLITKSPNDTRQYRHIRLQNHLDVVLIHDKQSHKSAASMVVNAGHFDDPKNCLGLAHFIEHMLFLGTESFPEADAYQNYISQHGGHHNAWTGSEHTNFYLDINSDAFAGALERFSQFFICPLFNPEYINKERNAIESEFELKRKDDLRRLYEVHKETSNPEHPFSRFSVGNLQTLVDRPEISLRQQLQQFFDKNYLANRMKLVLAGKQSLDELAELAQRYFDKIKTSGETKPPISSPIYQAEHQQCGIQVQTLREANQIILSFAFEPIQHRYRDKSISYLGYILGREDKGSLFAYLREQGLVNGLSAGSGVDASNFKDFNISIQLTQLGKHNIEQICYVVFAYIKFAQSQPVANYIYHEKQQLAALAFNYQEQTKLLDAVSAIAQKMHYVAIEDLLVSDYLMQGLDTDWLTEHWQKLTPTNMRLIQLSDQTLEQAQISQWYNAPYQHRAFDSELVEVWQQADYQQLPDCNFQMPSPNPYVPERTEPLEVEHDFASINPIKLVDETGLKLWYKQDERFATPKSHIYVSLDMQQAQGSIYNVAMTRLYIEVLLDKIDTDLYHAAAAGMSYHIYPHQAGLTLHISGFADKQQALLGDILSALQINSFSVKRFNEVKRQLQQSWRNSNKGKPVSKLFSRLNALLQNNQYMSVDMAQAIDPITQQDFSHFAQTLFDSVHCEAFIYGDVQMSSAHKIHALLNDFILANKHAIAEVPRNVHLLPQQQCELTCEDDHPDHSLILYYQAADASNFSAALLTLANHIISPAFFHQLRTEKQLGYMLGTGYMPINQQPGFIAYVQSNTTEPQAICQAIDDFFATLPEQLNSMETQHFASLKTNLSQQLLEKDSSLRITAQRFWLAIGLKDHEFNRKQAIAEQVEKIELQQLVEFVTHSLICQANCARLVLSSSPMAHSNNDNSVVVLQNDNHFKEITKSITF</sequence>
<dbReference type="Pfam" id="PF00675">
    <property type="entry name" value="Peptidase_M16"/>
    <property type="match status" value="1"/>
</dbReference>
<accession>A0A2S0VSU9</accession>
<feature type="domain" description="Peptidase M16 C-terminal" evidence="16">
    <location>
        <begin position="197"/>
        <end position="365"/>
    </location>
</feature>
<organism evidence="19 20">
    <name type="scientific">Saccharobesus litoralis</name>
    <dbReference type="NCBI Taxonomy" id="2172099"/>
    <lineage>
        <taxon>Bacteria</taxon>
        <taxon>Pseudomonadati</taxon>
        <taxon>Pseudomonadota</taxon>
        <taxon>Gammaproteobacteria</taxon>
        <taxon>Alteromonadales</taxon>
        <taxon>Alteromonadaceae</taxon>
        <taxon>Saccharobesus</taxon>
    </lineage>
</organism>
<dbReference type="SUPFAM" id="SSF63411">
    <property type="entry name" value="LuxS/MPP-like metallohydrolase"/>
    <property type="match status" value="4"/>
</dbReference>
<evidence type="ECO:0000259" key="18">
    <source>
        <dbReference type="Pfam" id="PF22456"/>
    </source>
</evidence>
<dbReference type="InterPro" id="IPR050626">
    <property type="entry name" value="Peptidase_M16"/>
</dbReference>
<dbReference type="GO" id="GO:0046872">
    <property type="term" value="F:metal ion binding"/>
    <property type="evidence" value="ECO:0007669"/>
    <property type="project" value="UniProtKB-KW"/>
</dbReference>
<dbReference type="PROSITE" id="PS00143">
    <property type="entry name" value="INSULINASE"/>
    <property type="match status" value="1"/>
</dbReference>
<dbReference type="InterPro" id="IPR007863">
    <property type="entry name" value="Peptidase_M16_C"/>
</dbReference>
<feature type="domain" description="Peptidase M16 middle/third" evidence="17">
    <location>
        <begin position="381"/>
        <end position="665"/>
    </location>
</feature>
<evidence type="ECO:0000256" key="12">
    <source>
        <dbReference type="ARBA" id="ARBA00031184"/>
    </source>
</evidence>
<dbReference type="KEGG" id="cate:C2869_12965"/>
<evidence type="ECO:0000256" key="5">
    <source>
        <dbReference type="ARBA" id="ARBA00017565"/>
    </source>
</evidence>
<dbReference type="GO" id="GO:0005737">
    <property type="term" value="C:cytoplasm"/>
    <property type="evidence" value="ECO:0007669"/>
    <property type="project" value="UniProtKB-ARBA"/>
</dbReference>
<evidence type="ECO:0000259" key="16">
    <source>
        <dbReference type="Pfam" id="PF05193"/>
    </source>
</evidence>
<evidence type="ECO:0000313" key="20">
    <source>
        <dbReference type="Proteomes" id="UP000244441"/>
    </source>
</evidence>
<evidence type="ECO:0000256" key="14">
    <source>
        <dbReference type="RuleBase" id="RU004447"/>
    </source>
</evidence>
<dbReference type="InterPro" id="IPR054734">
    <property type="entry name" value="PqqF-like_C_4"/>
</dbReference>
<evidence type="ECO:0000256" key="13">
    <source>
        <dbReference type="ARBA" id="ARBA00033450"/>
    </source>
</evidence>
<feature type="domain" description="Peptidase M16 N-terminal" evidence="15">
    <location>
        <begin position="37"/>
        <end position="158"/>
    </location>
</feature>
<dbReference type="InterPro" id="IPR032632">
    <property type="entry name" value="Peptidase_M16_M"/>
</dbReference>
<dbReference type="PANTHER" id="PTHR43690">
    <property type="entry name" value="NARDILYSIN"/>
    <property type="match status" value="1"/>
</dbReference>
<keyword evidence="7" id="KW-0479">Metal-binding</keyword>
<dbReference type="Pfam" id="PF22456">
    <property type="entry name" value="PqqF-like_C_4"/>
    <property type="match status" value="1"/>
</dbReference>
<proteinExistence type="inferred from homology"/>
<dbReference type="Proteomes" id="UP000244441">
    <property type="component" value="Chromosome"/>
</dbReference>
<dbReference type="PANTHER" id="PTHR43690:SF18">
    <property type="entry name" value="INSULIN-DEGRADING ENZYME-RELATED"/>
    <property type="match status" value="1"/>
</dbReference>
<dbReference type="FunFam" id="3.30.830.10:FF:000005">
    <property type="entry name" value="nardilysin isoform X1"/>
    <property type="match status" value="1"/>
</dbReference>
<evidence type="ECO:0000313" key="19">
    <source>
        <dbReference type="EMBL" id="AWB67296.1"/>
    </source>
</evidence>
<gene>
    <name evidence="19" type="ORF">C2869_12965</name>
</gene>
<reference evidence="19 20" key="1">
    <citation type="submission" date="2018-01" db="EMBL/GenBank/DDBJ databases">
        <title>Genome sequence of a Cantenovulum-like bacteria.</title>
        <authorList>
            <person name="Tan W.R."/>
            <person name="Lau N.-S."/>
            <person name="Go F."/>
            <person name="Amirul A.-A.A."/>
        </authorList>
    </citation>
    <scope>NUCLEOTIDE SEQUENCE [LARGE SCALE GENOMIC DNA]</scope>
    <source>
        <strain evidence="19 20">CCB-QB4</strain>
    </source>
</reference>
<keyword evidence="8" id="KW-0378">Hydrolase</keyword>
<dbReference type="Pfam" id="PF05193">
    <property type="entry name" value="Peptidase_M16_C"/>
    <property type="match status" value="1"/>
</dbReference>
<comment type="function">
    <text evidence="2">Endopeptidase that degrades small peptides of less than 7 kDa, such as glucagon and insulin.</text>
</comment>
<keyword evidence="10" id="KW-0482">Metalloprotease</keyword>
<protein>
    <recommendedName>
        <fullName evidence="5">Protease 3</fullName>
        <ecNumber evidence="4">3.4.24.55</ecNumber>
    </recommendedName>
    <alternativeName>
        <fullName evidence="13">Pitrilysin</fullName>
    </alternativeName>
    <alternativeName>
        <fullName evidence="12">Protease III</fullName>
    </alternativeName>
    <alternativeName>
        <fullName evidence="11">Protease pi</fullName>
    </alternativeName>
</protein>
<evidence type="ECO:0000256" key="7">
    <source>
        <dbReference type="ARBA" id="ARBA00022723"/>
    </source>
</evidence>
<keyword evidence="9" id="KW-0862">Zinc</keyword>
<evidence type="ECO:0000256" key="8">
    <source>
        <dbReference type="ARBA" id="ARBA00022801"/>
    </source>
</evidence>
<dbReference type="FunFam" id="3.30.830.10:FF:000012">
    <property type="entry name" value="Protease 3"/>
    <property type="match status" value="1"/>
</dbReference>
<dbReference type="EC" id="3.4.24.55" evidence="4"/>
<dbReference type="InterPro" id="IPR001431">
    <property type="entry name" value="Pept_M16_Zn_BS"/>
</dbReference>
<evidence type="ECO:0000256" key="1">
    <source>
        <dbReference type="ARBA" id="ARBA00001947"/>
    </source>
</evidence>
<evidence type="ECO:0000256" key="6">
    <source>
        <dbReference type="ARBA" id="ARBA00022670"/>
    </source>
</evidence>
<dbReference type="Gene3D" id="3.30.830.10">
    <property type="entry name" value="Metalloenzyme, LuxS/M16 peptidase-like"/>
    <property type="match status" value="4"/>
</dbReference>
<evidence type="ECO:0000259" key="15">
    <source>
        <dbReference type="Pfam" id="PF00675"/>
    </source>
</evidence>
<name>A0A2S0VSU9_9ALTE</name>
<keyword evidence="6" id="KW-0645">Protease</keyword>
<evidence type="ECO:0000256" key="11">
    <source>
        <dbReference type="ARBA" id="ARBA00029597"/>
    </source>
</evidence>
<evidence type="ECO:0000256" key="10">
    <source>
        <dbReference type="ARBA" id="ARBA00023049"/>
    </source>
</evidence>
<evidence type="ECO:0000256" key="3">
    <source>
        <dbReference type="ARBA" id="ARBA00007261"/>
    </source>
</evidence>
<comment type="cofactor">
    <cofactor evidence="1">
        <name>Zn(2+)</name>
        <dbReference type="ChEBI" id="CHEBI:29105"/>
    </cofactor>
</comment>
<dbReference type="AlphaFoldDB" id="A0A2S0VSU9"/>
<dbReference type="InterPro" id="IPR011249">
    <property type="entry name" value="Metalloenz_LuxS/M16"/>
</dbReference>
<dbReference type="Pfam" id="PF16187">
    <property type="entry name" value="Peptidase_M16_M"/>
    <property type="match status" value="1"/>
</dbReference>
<evidence type="ECO:0000259" key="17">
    <source>
        <dbReference type="Pfam" id="PF16187"/>
    </source>
</evidence>
<dbReference type="GO" id="GO:0004222">
    <property type="term" value="F:metalloendopeptidase activity"/>
    <property type="evidence" value="ECO:0007669"/>
    <property type="project" value="UniProtKB-EC"/>
</dbReference>
<evidence type="ECO:0000256" key="4">
    <source>
        <dbReference type="ARBA" id="ARBA00012449"/>
    </source>
</evidence>
<dbReference type="GO" id="GO:0006508">
    <property type="term" value="P:proteolysis"/>
    <property type="evidence" value="ECO:0007669"/>
    <property type="project" value="UniProtKB-KW"/>
</dbReference>
<evidence type="ECO:0000256" key="2">
    <source>
        <dbReference type="ARBA" id="ARBA00002184"/>
    </source>
</evidence>
<dbReference type="InterPro" id="IPR011765">
    <property type="entry name" value="Pept_M16_N"/>
</dbReference>
<feature type="domain" description="Coenzyme PQQ synthesis protein F-like C-terminal lobe" evidence="18">
    <location>
        <begin position="766"/>
        <end position="865"/>
    </location>
</feature>